<dbReference type="GO" id="GO:0005525">
    <property type="term" value="F:GTP binding"/>
    <property type="evidence" value="ECO:0007669"/>
    <property type="project" value="UniProtKB-KW"/>
</dbReference>
<comment type="pathway">
    <text evidence="1">Nucleotide-sugar biosynthesis; GDP-alpha-D-mannose biosynthesis; GDP-alpha-D-mannose from alpha-D-mannose 1-phosphate (GTP route): step 1/1.</text>
</comment>
<dbReference type="Gene3D" id="2.160.10.10">
    <property type="entry name" value="Hexapeptide repeat proteins"/>
    <property type="match status" value="1"/>
</dbReference>
<dbReference type="Pfam" id="PF00483">
    <property type="entry name" value="NTP_transferase"/>
    <property type="match status" value="1"/>
</dbReference>
<keyword evidence="5" id="KW-0547">Nucleotide-binding</keyword>
<evidence type="ECO:0000256" key="6">
    <source>
        <dbReference type="ARBA" id="ARBA00023134"/>
    </source>
</evidence>
<dbReference type="InterPro" id="IPR056729">
    <property type="entry name" value="GMPPB_C"/>
</dbReference>
<dbReference type="InterPro" id="IPR045233">
    <property type="entry name" value="GMPPB_N"/>
</dbReference>
<dbReference type="SUPFAM" id="SSF53448">
    <property type="entry name" value="Nucleotide-diphospho-sugar transferases"/>
    <property type="match status" value="1"/>
</dbReference>
<name>A0A6S7I906_PARCT</name>
<dbReference type="InterPro" id="IPR029044">
    <property type="entry name" value="Nucleotide-diphossugar_trans"/>
</dbReference>
<dbReference type="GO" id="GO:0009298">
    <property type="term" value="P:GDP-mannose biosynthetic process"/>
    <property type="evidence" value="ECO:0007669"/>
    <property type="project" value="UniProtKB-UniPathway"/>
</dbReference>
<dbReference type="OrthoDB" id="1733332at2759"/>
<dbReference type="UniPathway" id="UPA00126">
    <property type="reaction ID" value="UER00930"/>
</dbReference>
<dbReference type="Gene3D" id="3.90.550.10">
    <property type="entry name" value="Spore Coat Polysaccharide Biosynthesis Protein SpsA, Chain A"/>
    <property type="match status" value="1"/>
</dbReference>
<dbReference type="GO" id="GO:0004475">
    <property type="term" value="F:mannose-1-phosphate guanylyltransferase (GTP) activity"/>
    <property type="evidence" value="ECO:0007669"/>
    <property type="project" value="UniProtKB-EC"/>
</dbReference>
<dbReference type="InterPro" id="IPR018357">
    <property type="entry name" value="Hexapep_transf_CS"/>
</dbReference>
<evidence type="ECO:0000256" key="1">
    <source>
        <dbReference type="ARBA" id="ARBA00004823"/>
    </source>
</evidence>
<dbReference type="CDD" id="cd06425">
    <property type="entry name" value="M1P_guanylylT_B_like_N"/>
    <property type="match status" value="1"/>
</dbReference>
<dbReference type="EMBL" id="CACRXK020003877">
    <property type="protein sequence ID" value="CAB4000598.1"/>
    <property type="molecule type" value="Genomic_DNA"/>
</dbReference>
<feature type="domain" description="Nucleotidyl transferase" evidence="7">
    <location>
        <begin position="2"/>
        <end position="233"/>
    </location>
</feature>
<keyword evidence="4" id="KW-0808">Transferase</keyword>
<dbReference type="EC" id="2.7.7.13" evidence="3"/>
<gene>
    <name evidence="9" type="ORF">PACLA_8A060304</name>
</gene>
<dbReference type="AlphaFoldDB" id="A0A6S7I906"/>
<evidence type="ECO:0000259" key="7">
    <source>
        <dbReference type="Pfam" id="PF00483"/>
    </source>
</evidence>
<dbReference type="Pfam" id="PF25087">
    <property type="entry name" value="GMPPB_C"/>
    <property type="match status" value="1"/>
</dbReference>
<feature type="domain" description="Mannose-1-phosphate guanyltransferase C-terminal" evidence="8">
    <location>
        <begin position="250"/>
        <end position="341"/>
    </location>
</feature>
<protein>
    <recommendedName>
        <fullName evidence="3">mannose-1-phosphate guanylyltransferase</fullName>
        <ecNumber evidence="3">2.7.7.13</ecNumber>
    </recommendedName>
</protein>
<organism evidence="9 10">
    <name type="scientific">Paramuricea clavata</name>
    <name type="common">Red gorgonian</name>
    <name type="synonym">Violescent sea-whip</name>
    <dbReference type="NCBI Taxonomy" id="317549"/>
    <lineage>
        <taxon>Eukaryota</taxon>
        <taxon>Metazoa</taxon>
        <taxon>Cnidaria</taxon>
        <taxon>Anthozoa</taxon>
        <taxon>Octocorallia</taxon>
        <taxon>Malacalcyonacea</taxon>
        <taxon>Plexauridae</taxon>
        <taxon>Paramuricea</taxon>
    </lineage>
</organism>
<dbReference type="Proteomes" id="UP001152795">
    <property type="component" value="Unassembled WGS sequence"/>
</dbReference>
<dbReference type="InterPro" id="IPR005835">
    <property type="entry name" value="NTP_transferase_dom"/>
</dbReference>
<dbReference type="PROSITE" id="PS00101">
    <property type="entry name" value="HEXAPEP_TRANSFERASES"/>
    <property type="match status" value="1"/>
</dbReference>
<evidence type="ECO:0000259" key="8">
    <source>
        <dbReference type="Pfam" id="PF25087"/>
    </source>
</evidence>
<comment type="caution">
    <text evidence="9">The sequence shown here is derived from an EMBL/GenBank/DDBJ whole genome shotgun (WGS) entry which is preliminary data.</text>
</comment>
<reference evidence="9" key="1">
    <citation type="submission" date="2020-04" db="EMBL/GenBank/DDBJ databases">
        <authorList>
            <person name="Alioto T."/>
            <person name="Alioto T."/>
            <person name="Gomez Garrido J."/>
        </authorList>
    </citation>
    <scope>NUCLEOTIDE SEQUENCE</scope>
    <source>
        <strain evidence="9">A484AB</strain>
    </source>
</reference>
<proteinExistence type="inferred from homology"/>
<accession>A0A6S7I906</accession>
<keyword evidence="10" id="KW-1185">Reference proteome</keyword>
<keyword evidence="6" id="KW-0342">GTP-binding</keyword>
<evidence type="ECO:0000256" key="5">
    <source>
        <dbReference type="ARBA" id="ARBA00022741"/>
    </source>
</evidence>
<dbReference type="PANTHER" id="PTHR22572">
    <property type="entry name" value="SUGAR-1-PHOSPHATE GUANYL TRANSFERASE"/>
    <property type="match status" value="1"/>
</dbReference>
<evidence type="ECO:0000256" key="4">
    <source>
        <dbReference type="ARBA" id="ARBA00022679"/>
    </source>
</evidence>
<evidence type="ECO:0000256" key="2">
    <source>
        <dbReference type="ARBA" id="ARBA00007274"/>
    </source>
</evidence>
<evidence type="ECO:0000313" key="9">
    <source>
        <dbReference type="EMBL" id="CAB4000598.1"/>
    </source>
</evidence>
<evidence type="ECO:0000256" key="3">
    <source>
        <dbReference type="ARBA" id="ARBA00012387"/>
    </source>
</evidence>
<dbReference type="FunFam" id="3.90.550.10:FF:000013">
    <property type="entry name" value="mannose-1-phosphate guanyltransferase beta"/>
    <property type="match status" value="1"/>
</dbReference>
<sequence>MKALILVGGYGTRLRPLTLSQPKPLVEFCNKPMMLHQVEALVQAGVTQIILAVSYRAEMLEKEMSTHAERLGIEITLSLEEEPLGTAGPLALARKHLKEDNEPFFVLNSDVMCSFPFAEMAKFHKAHGKEGTIMVTRVEEPSKYGVVVYDQNSGKISKFVEKPQVFVGNRINAGIYMFNPSILDRIELRPTSIEKEIFPVMASESCLFAMDLAGFWMDVGQPKDFLTGMCMYLQHLKEKCSEKLYQGSGVIGNVLVDPSARIGENCRIGPNVVIGPGVHIENGVCLTRCVLLKNSTVKSHSWISSSIIGWKSVVGQWVRMEGVSVLGEDVIVKDEVYVNGGPARKRKRFSEFEEIKVQSCFLDFVMMSDNEDTVFVECGDGDANEREPSVEILRQNSGDPDMSGERQDIVQACEAVKKVKAAIQYPDDESLQEALDKIKERPRIDAEFQEKITILQSILDVEKYSPFHDVVEEVLEQLTDAQERARTGKTSLSRPIEILNEVLPVFEKACSVYTEKVESSPRVNQILRELEKIRIELKECEQIDVGDVEKAKKLERKGEKMLEEAVQHSIDDVERVKGKIQEEEVAGILRKFEDARKETNDRMDFLTGDFEQMKNNCADDIQLTERTLQIEIRSKESARVKFEDKDKKLDEEIRVEMDKEEAIRRQLEEIQENRRVLEEDREIRRQMQNKADVVHKQAEDELQQLLTNLNDLLAKVDIANVVLKQTKDVCNMLFNKAVESKNMQNRDLENVLVLTKKNRHNALIAQGVNCLNIQEREKGTIEMLKDKIKKKKVKLHDMLKKHLATEAKKLSEKIKTMMSDHDTSKKTLEKVNEKLLILKQQISDVQRELDAAGVFYVTLQQKYAEFKKLDEGDDGQSLTSLPSLP</sequence>
<evidence type="ECO:0000313" key="10">
    <source>
        <dbReference type="Proteomes" id="UP001152795"/>
    </source>
</evidence>
<dbReference type="InterPro" id="IPR050486">
    <property type="entry name" value="Mannose-1P_guanyltransferase"/>
</dbReference>
<comment type="similarity">
    <text evidence="2">Belongs to the transferase hexapeptide repeat family.</text>
</comment>